<protein>
    <submittedName>
        <fullName evidence="1">Uncharacterized protein</fullName>
    </submittedName>
</protein>
<dbReference type="EMBL" id="CM047748">
    <property type="protein sequence ID" value="KAJ0013730.1"/>
    <property type="molecule type" value="Genomic_DNA"/>
</dbReference>
<dbReference type="Proteomes" id="UP001163603">
    <property type="component" value="Chromosome 13"/>
</dbReference>
<accession>A0ACC0XBD2</accession>
<gene>
    <name evidence="1" type="ORF">Pint_21779</name>
</gene>
<reference evidence="2" key="1">
    <citation type="journal article" date="2023" name="G3 (Bethesda)">
        <title>Genome assembly and association tests identify interacting loci associated with vigor, precocity, and sex in interspecific pistachio rootstocks.</title>
        <authorList>
            <person name="Palmer W."/>
            <person name="Jacygrad E."/>
            <person name="Sagayaradj S."/>
            <person name="Cavanaugh K."/>
            <person name="Han R."/>
            <person name="Bertier L."/>
            <person name="Beede B."/>
            <person name="Kafkas S."/>
            <person name="Golino D."/>
            <person name="Preece J."/>
            <person name="Michelmore R."/>
        </authorList>
    </citation>
    <scope>NUCLEOTIDE SEQUENCE [LARGE SCALE GENOMIC DNA]</scope>
</reference>
<name>A0ACC0XBD2_9ROSI</name>
<keyword evidence="2" id="KW-1185">Reference proteome</keyword>
<proteinExistence type="predicted"/>
<sequence>MVNFGGKKGRQQALSSHPRI</sequence>
<comment type="caution">
    <text evidence="1">The sequence shown here is derived from an EMBL/GenBank/DDBJ whole genome shotgun (WGS) entry which is preliminary data.</text>
</comment>
<evidence type="ECO:0000313" key="1">
    <source>
        <dbReference type="EMBL" id="KAJ0013730.1"/>
    </source>
</evidence>
<organism evidence="1 2">
    <name type="scientific">Pistacia integerrima</name>
    <dbReference type="NCBI Taxonomy" id="434235"/>
    <lineage>
        <taxon>Eukaryota</taxon>
        <taxon>Viridiplantae</taxon>
        <taxon>Streptophyta</taxon>
        <taxon>Embryophyta</taxon>
        <taxon>Tracheophyta</taxon>
        <taxon>Spermatophyta</taxon>
        <taxon>Magnoliopsida</taxon>
        <taxon>eudicotyledons</taxon>
        <taxon>Gunneridae</taxon>
        <taxon>Pentapetalae</taxon>
        <taxon>rosids</taxon>
        <taxon>malvids</taxon>
        <taxon>Sapindales</taxon>
        <taxon>Anacardiaceae</taxon>
        <taxon>Pistacia</taxon>
    </lineage>
</organism>
<evidence type="ECO:0000313" key="2">
    <source>
        <dbReference type="Proteomes" id="UP001163603"/>
    </source>
</evidence>